<feature type="region of interest" description="Disordered" evidence="1">
    <location>
        <begin position="204"/>
        <end position="233"/>
    </location>
</feature>
<evidence type="ECO:0000313" key="3">
    <source>
        <dbReference type="Proteomes" id="UP001428341"/>
    </source>
</evidence>
<dbReference type="EMBL" id="JBCGBO010000005">
    <property type="protein sequence ID" value="KAK9202503.1"/>
    <property type="molecule type" value="Genomic_DNA"/>
</dbReference>
<feature type="region of interest" description="Disordered" evidence="1">
    <location>
        <begin position="73"/>
        <end position="117"/>
    </location>
</feature>
<feature type="compositionally biased region" description="Acidic residues" evidence="1">
    <location>
        <begin position="87"/>
        <end position="115"/>
    </location>
</feature>
<organism evidence="2 3">
    <name type="scientific">Citrus x changshan-huyou</name>
    <dbReference type="NCBI Taxonomy" id="2935761"/>
    <lineage>
        <taxon>Eukaryota</taxon>
        <taxon>Viridiplantae</taxon>
        <taxon>Streptophyta</taxon>
        <taxon>Embryophyta</taxon>
        <taxon>Tracheophyta</taxon>
        <taxon>Spermatophyta</taxon>
        <taxon>Magnoliopsida</taxon>
        <taxon>eudicotyledons</taxon>
        <taxon>Gunneridae</taxon>
        <taxon>Pentapetalae</taxon>
        <taxon>rosids</taxon>
        <taxon>malvids</taxon>
        <taxon>Sapindales</taxon>
        <taxon>Rutaceae</taxon>
        <taxon>Aurantioideae</taxon>
        <taxon>Citrus</taxon>
    </lineage>
</organism>
<feature type="compositionally biased region" description="Acidic residues" evidence="1">
    <location>
        <begin position="7"/>
        <end position="25"/>
    </location>
</feature>
<dbReference type="InterPro" id="IPR011992">
    <property type="entry name" value="EF-hand-dom_pair"/>
</dbReference>
<feature type="compositionally biased region" description="Polar residues" evidence="1">
    <location>
        <begin position="204"/>
        <end position="214"/>
    </location>
</feature>
<evidence type="ECO:0000256" key="1">
    <source>
        <dbReference type="SAM" id="MobiDB-lite"/>
    </source>
</evidence>
<dbReference type="Gene3D" id="1.10.238.10">
    <property type="entry name" value="EF-hand"/>
    <property type="match status" value="1"/>
</dbReference>
<sequence length="423" mass="47307">MARLDSSDSEPEESENLSSEEEESEAPNINSNGEKEHEISAYEKQRLSRIAENKARMEAMGLSKLASSLMGSAQNLSKCKGKRKVVEDDEDYRPNDEDEGEDENEDGGGDDDDAEFLGNKASRSYKRKAILFLNPLNIWFDSKNTGFADVVLQGKNKSSIQMKKSSTRKKKATIQKQLSSSDCVAAAAADDELMQAIALSLQPSEELSAPTQNGKKGIARGRENTGMGKRKKSFTARVKMTEDEVILHFFQFNDAGKGSISLRDLRRVSVAHDFIWTDDELFDMIHCFDSDGDGKVGTQPAHPSDNVEITKNEEDNKPKSEIKDMFHSIMQLDSKGEKCTMHSWQQWQRTSGGDSSRQQQQTVREIVGQCDVGDVNDDEDLGEAVVGLKLFKLSKVESLNRFCGRRVAQEKENEIETRVQKLE</sequence>
<protein>
    <recommendedName>
        <fullName evidence="4">EF-hand domain-containing protein</fullName>
    </recommendedName>
</protein>
<dbReference type="Proteomes" id="UP001428341">
    <property type="component" value="Unassembled WGS sequence"/>
</dbReference>
<comment type="caution">
    <text evidence="2">The sequence shown here is derived from an EMBL/GenBank/DDBJ whole genome shotgun (WGS) entry which is preliminary data.</text>
</comment>
<feature type="region of interest" description="Disordered" evidence="1">
    <location>
        <begin position="293"/>
        <end position="318"/>
    </location>
</feature>
<accession>A0AAP0QLF2</accession>
<name>A0AAP0QLF2_9ROSI</name>
<feature type="compositionally biased region" description="Basic and acidic residues" evidence="1">
    <location>
        <begin position="308"/>
        <end position="318"/>
    </location>
</feature>
<gene>
    <name evidence="2" type="ORF">WN944_017714</name>
</gene>
<dbReference type="AlphaFoldDB" id="A0AAP0QLF2"/>
<evidence type="ECO:0008006" key="4">
    <source>
        <dbReference type="Google" id="ProtNLM"/>
    </source>
</evidence>
<proteinExistence type="predicted"/>
<reference evidence="2 3" key="1">
    <citation type="submission" date="2024-05" db="EMBL/GenBank/DDBJ databases">
        <title>Haplotype-resolved chromosome-level genome assembly of Huyou (Citrus changshanensis).</title>
        <authorList>
            <person name="Miao C."/>
            <person name="Chen W."/>
            <person name="Wu Y."/>
            <person name="Wang L."/>
            <person name="Zhao S."/>
            <person name="Grierson D."/>
            <person name="Xu C."/>
            <person name="Chen K."/>
        </authorList>
    </citation>
    <scope>NUCLEOTIDE SEQUENCE [LARGE SCALE GENOMIC DNA]</scope>
    <source>
        <strain evidence="2">01-14</strain>
        <tissue evidence="2">Leaf</tissue>
    </source>
</reference>
<dbReference type="SUPFAM" id="SSF47473">
    <property type="entry name" value="EF-hand"/>
    <property type="match status" value="1"/>
</dbReference>
<evidence type="ECO:0000313" key="2">
    <source>
        <dbReference type="EMBL" id="KAK9202503.1"/>
    </source>
</evidence>
<feature type="compositionally biased region" description="Basic and acidic residues" evidence="1">
    <location>
        <begin position="33"/>
        <end position="44"/>
    </location>
</feature>
<feature type="region of interest" description="Disordered" evidence="1">
    <location>
        <begin position="1"/>
        <end position="44"/>
    </location>
</feature>
<keyword evidence="3" id="KW-1185">Reference proteome</keyword>